<dbReference type="Proteomes" id="UP000464314">
    <property type="component" value="Chromosome"/>
</dbReference>
<name>A0A6P1TUA3_9FIRM</name>
<gene>
    <name evidence="1" type="ORF">Ana3638_24500</name>
</gene>
<keyword evidence="2" id="KW-1185">Reference proteome</keyword>
<dbReference type="InterPro" id="IPR045751">
    <property type="entry name" value="DUF6179"/>
</dbReference>
<dbReference type="AlphaFoldDB" id="A0A6P1TUA3"/>
<organism evidence="1 2">
    <name type="scientific">Anaerocolumna sedimenticola</name>
    <dbReference type="NCBI Taxonomy" id="2696063"/>
    <lineage>
        <taxon>Bacteria</taxon>
        <taxon>Bacillati</taxon>
        <taxon>Bacillota</taxon>
        <taxon>Clostridia</taxon>
        <taxon>Lachnospirales</taxon>
        <taxon>Lachnospiraceae</taxon>
        <taxon>Anaerocolumna</taxon>
    </lineage>
</organism>
<reference evidence="1 2" key="1">
    <citation type="submission" date="2020-01" db="EMBL/GenBank/DDBJ databases">
        <title>Genome analysis of Anaerocolumna sp. CBA3638.</title>
        <authorList>
            <person name="Kim J."/>
            <person name="Roh S.W."/>
        </authorList>
    </citation>
    <scope>NUCLEOTIDE SEQUENCE [LARGE SCALE GENOMIC DNA]</scope>
    <source>
        <strain evidence="1 2">CBA3638</strain>
    </source>
</reference>
<dbReference type="EMBL" id="CP048000">
    <property type="protein sequence ID" value="QHQ63551.1"/>
    <property type="molecule type" value="Genomic_DNA"/>
</dbReference>
<proteinExistence type="predicted"/>
<dbReference type="Pfam" id="PF19677">
    <property type="entry name" value="DUF6179"/>
    <property type="match status" value="1"/>
</dbReference>
<protein>
    <submittedName>
        <fullName evidence="1">Uncharacterized protein</fullName>
    </submittedName>
</protein>
<dbReference type="RefSeq" id="WP_161840362.1">
    <property type="nucleotide sequence ID" value="NZ_CP048000.1"/>
</dbReference>
<dbReference type="KEGG" id="anr:Ana3638_24500"/>
<evidence type="ECO:0000313" key="1">
    <source>
        <dbReference type="EMBL" id="QHQ63551.1"/>
    </source>
</evidence>
<sequence length="423" mass="49608">MQELEGIYSIIEINLNNKYYFQSLVKEGNERNVLSNRQVENIQINLFRLLKDHVNRYTSYESSSVRTEKAQQLLESICYTIGAYLKTVQGVKNQMELLNSGNIKELFYAGLNLLKEYVEESKLLLKNLQSEALRINNLAYYNTIFTGIPEYFRDCDIKYAPQDGAGSIDYPLAIDITDLEGIEYIKEYLLRVSMENTFCKHFNESSIEQLLNGYHTDYPDLLINIFEITLINVTGLVLINKDIYQLNITESDRYLLKIKLDSLTADQLQEQLKQAVLELYNGMKIDNNKLLQYMLKAVYPISRRLLQLLSMDKLEMMFISFKDIQANKEPDFQDGEMMEDELLRDLIEEMQDCRYTSDKIILIKNKVHSLGDLIEVMEVCFYGEEFNEIFKLLSETEISALFGYFNDEEEKEWQNALLKYRED</sequence>
<evidence type="ECO:0000313" key="2">
    <source>
        <dbReference type="Proteomes" id="UP000464314"/>
    </source>
</evidence>
<accession>A0A6P1TUA3</accession>